<dbReference type="AlphaFoldDB" id="A0A7S0W436"/>
<protein>
    <submittedName>
        <fullName evidence="2">Uncharacterized protein</fullName>
    </submittedName>
</protein>
<reference evidence="2" key="1">
    <citation type="submission" date="2021-01" db="EMBL/GenBank/DDBJ databases">
        <authorList>
            <person name="Corre E."/>
            <person name="Pelletier E."/>
            <person name="Niang G."/>
            <person name="Scheremetjew M."/>
            <person name="Finn R."/>
            <person name="Kale V."/>
            <person name="Holt S."/>
            <person name="Cochrane G."/>
            <person name="Meng A."/>
            <person name="Brown T."/>
            <person name="Cohen L."/>
        </authorList>
    </citation>
    <scope>NUCLEOTIDE SEQUENCE</scope>
    <source>
        <strain evidence="2">CCMP443</strain>
    </source>
</reference>
<name>A0A7S0W436_9CRYP</name>
<feature type="region of interest" description="Disordered" evidence="1">
    <location>
        <begin position="43"/>
        <end position="83"/>
    </location>
</feature>
<gene>
    <name evidence="2" type="ORF">HTEP1355_LOCUS17959</name>
</gene>
<feature type="region of interest" description="Disordered" evidence="1">
    <location>
        <begin position="206"/>
        <end position="268"/>
    </location>
</feature>
<organism evidence="2">
    <name type="scientific">Hemiselmis tepida</name>
    <dbReference type="NCBI Taxonomy" id="464990"/>
    <lineage>
        <taxon>Eukaryota</taxon>
        <taxon>Cryptophyceae</taxon>
        <taxon>Cryptomonadales</taxon>
        <taxon>Hemiselmidaceae</taxon>
        <taxon>Hemiselmis</taxon>
    </lineage>
</organism>
<sequence length="315" mass="33676">MGGVTCEQLGSRRRGCATEEMEQIGEEPYGWTDLCGGSHWGRPQAAHAAGCCDGSRGRSRDEQEGSGPHRSGGNPPAGDDRGGAKRWLEERLVCLPGDKRLREPRADVANPAIARLRAVSRSASPAGSFRQGSGKWSPLPSPRGAGGGPEGLMADTGRSTARSLAIIAVALVALTAASVPKLTRIDIDVDYSPMMRDCKLSLDSLARPQHQQRGSGPSGRWSSPSSPSIDTVRSASDMLAGGRKEAQGDTRSLRLRGGETSPQFSPTDSAMDLRIRGGCVASRNRPDEDWQELPPDFHTVGMRYRPKLSRTVDVH</sequence>
<feature type="region of interest" description="Disordered" evidence="1">
    <location>
        <begin position="120"/>
        <end position="152"/>
    </location>
</feature>
<accession>A0A7S0W436</accession>
<evidence type="ECO:0000256" key="1">
    <source>
        <dbReference type="SAM" id="MobiDB-lite"/>
    </source>
</evidence>
<feature type="compositionally biased region" description="Low complexity" evidence="1">
    <location>
        <begin position="213"/>
        <end position="228"/>
    </location>
</feature>
<proteinExistence type="predicted"/>
<evidence type="ECO:0000313" key="2">
    <source>
        <dbReference type="EMBL" id="CAD8804281.1"/>
    </source>
</evidence>
<dbReference type="EMBL" id="HBFN01030984">
    <property type="protein sequence ID" value="CAD8804281.1"/>
    <property type="molecule type" value="Transcribed_RNA"/>
</dbReference>
<feature type="compositionally biased region" description="Basic and acidic residues" evidence="1">
    <location>
        <begin position="242"/>
        <end position="252"/>
    </location>
</feature>